<evidence type="ECO:0000313" key="2">
    <source>
        <dbReference type="EMBL" id="BDG72261.1"/>
    </source>
</evidence>
<name>A0ABN6P1P2_9PROT</name>
<feature type="transmembrane region" description="Helical" evidence="1">
    <location>
        <begin position="6"/>
        <end position="28"/>
    </location>
</feature>
<sequence>MESLVRSGHVADVILACLVLEAMALLAWHRATGRGLAPGAVAALLLPGAFLVLALRLALTGEAWALIPVVLVGALAAHLWDLRARLRS</sequence>
<evidence type="ECO:0000313" key="3">
    <source>
        <dbReference type="Proteomes" id="UP000831327"/>
    </source>
</evidence>
<feature type="transmembrane region" description="Helical" evidence="1">
    <location>
        <begin position="35"/>
        <end position="57"/>
    </location>
</feature>
<gene>
    <name evidence="2" type="ORF">Rmf_21900</name>
</gene>
<reference evidence="2 3" key="1">
    <citation type="journal article" date="2016" name="Microbes Environ.">
        <title>Phylogenetically diverse aerobic anoxygenic phototrophic bacteria isolated from epilithic biofilms in Tama river, Japan.</title>
        <authorList>
            <person name="Hirose S."/>
            <person name="Matsuura K."/>
            <person name="Haruta S."/>
        </authorList>
    </citation>
    <scope>NUCLEOTIDE SEQUENCE [LARGE SCALE GENOMIC DNA]</scope>
    <source>
        <strain evidence="2 3">S08</strain>
    </source>
</reference>
<keyword evidence="1" id="KW-0472">Membrane</keyword>
<dbReference type="EMBL" id="AP025637">
    <property type="protein sequence ID" value="BDG72261.1"/>
    <property type="molecule type" value="Genomic_DNA"/>
</dbReference>
<organism evidence="2 3">
    <name type="scientific">Roseomonas fluvialis</name>
    <dbReference type="NCBI Taxonomy" id="1750527"/>
    <lineage>
        <taxon>Bacteria</taxon>
        <taxon>Pseudomonadati</taxon>
        <taxon>Pseudomonadota</taxon>
        <taxon>Alphaproteobacteria</taxon>
        <taxon>Acetobacterales</taxon>
        <taxon>Roseomonadaceae</taxon>
        <taxon>Roseomonas</taxon>
    </lineage>
</organism>
<accession>A0ABN6P1P2</accession>
<keyword evidence="1" id="KW-0812">Transmembrane</keyword>
<proteinExistence type="predicted"/>
<dbReference type="Proteomes" id="UP000831327">
    <property type="component" value="Chromosome"/>
</dbReference>
<keyword evidence="3" id="KW-1185">Reference proteome</keyword>
<feature type="transmembrane region" description="Helical" evidence="1">
    <location>
        <begin position="63"/>
        <end position="82"/>
    </location>
</feature>
<protein>
    <submittedName>
        <fullName evidence="2">Uncharacterized protein</fullName>
    </submittedName>
</protein>
<evidence type="ECO:0000256" key="1">
    <source>
        <dbReference type="SAM" id="Phobius"/>
    </source>
</evidence>
<keyword evidence="1" id="KW-1133">Transmembrane helix</keyword>
<dbReference type="RefSeq" id="WP_244459471.1">
    <property type="nucleotide sequence ID" value="NZ_AP025637.1"/>
</dbReference>